<keyword evidence="3" id="KW-1185">Reference proteome</keyword>
<dbReference type="AlphaFoldDB" id="A0AAV5TIV4"/>
<accession>A0AAV5TIV4</accession>
<protein>
    <recommendedName>
        <fullName evidence="4">G protein-coupled receptor</fullName>
    </recommendedName>
</protein>
<evidence type="ECO:0000313" key="2">
    <source>
        <dbReference type="EMBL" id="GMS94234.1"/>
    </source>
</evidence>
<feature type="non-terminal residue" evidence="2">
    <location>
        <position position="66"/>
    </location>
</feature>
<dbReference type="PANTHER" id="PTHR22943">
    <property type="entry name" value="7-TRANSMEMBRANE DOMAIN RECEPTOR C.ELEGANS"/>
    <property type="match status" value="1"/>
</dbReference>
<gene>
    <name evidence="2" type="ORF">PENTCL1PPCAC_16409</name>
</gene>
<proteinExistence type="predicted"/>
<dbReference type="PANTHER" id="PTHR22943:SF248">
    <property type="entry name" value="SEVEN TM RECEPTOR"/>
    <property type="match status" value="1"/>
</dbReference>
<comment type="caution">
    <text evidence="2">The sequence shown here is derived from an EMBL/GenBank/DDBJ whole genome shotgun (WGS) entry which is preliminary data.</text>
</comment>
<dbReference type="Pfam" id="PF10326">
    <property type="entry name" value="7TM_GPCR_Str"/>
    <property type="match status" value="1"/>
</dbReference>
<feature type="non-terminal residue" evidence="2">
    <location>
        <position position="1"/>
    </location>
</feature>
<name>A0AAV5TIV4_9BILA</name>
<dbReference type="InterPro" id="IPR019428">
    <property type="entry name" value="7TM_GPCR_serpentine_rcpt_Str"/>
</dbReference>
<dbReference type="EMBL" id="BTSX01000004">
    <property type="protein sequence ID" value="GMS94234.1"/>
    <property type="molecule type" value="Genomic_DNA"/>
</dbReference>
<reference evidence="2" key="1">
    <citation type="submission" date="2023-10" db="EMBL/GenBank/DDBJ databases">
        <title>Genome assembly of Pristionchus species.</title>
        <authorList>
            <person name="Yoshida K."/>
            <person name="Sommer R.J."/>
        </authorList>
    </citation>
    <scope>NUCLEOTIDE SEQUENCE</scope>
    <source>
        <strain evidence="2">RS0144</strain>
    </source>
</reference>
<dbReference type="Proteomes" id="UP001432027">
    <property type="component" value="Unassembled WGS sequence"/>
</dbReference>
<keyword evidence="1" id="KW-0812">Transmembrane</keyword>
<evidence type="ECO:0000313" key="3">
    <source>
        <dbReference type="Proteomes" id="UP001432027"/>
    </source>
</evidence>
<keyword evidence="1" id="KW-1133">Transmembrane helix</keyword>
<organism evidence="2 3">
    <name type="scientific">Pristionchus entomophagus</name>
    <dbReference type="NCBI Taxonomy" id="358040"/>
    <lineage>
        <taxon>Eukaryota</taxon>
        <taxon>Metazoa</taxon>
        <taxon>Ecdysozoa</taxon>
        <taxon>Nematoda</taxon>
        <taxon>Chromadorea</taxon>
        <taxon>Rhabditida</taxon>
        <taxon>Rhabditina</taxon>
        <taxon>Diplogasteromorpha</taxon>
        <taxon>Diplogasteroidea</taxon>
        <taxon>Neodiplogasteridae</taxon>
        <taxon>Pristionchus</taxon>
    </lineage>
</organism>
<evidence type="ECO:0008006" key="4">
    <source>
        <dbReference type="Google" id="ProtNLM"/>
    </source>
</evidence>
<evidence type="ECO:0000256" key="1">
    <source>
        <dbReference type="SAM" id="Phobius"/>
    </source>
</evidence>
<keyword evidence="1" id="KW-0472">Membrane</keyword>
<feature type="transmembrane region" description="Helical" evidence="1">
    <location>
        <begin position="38"/>
        <end position="61"/>
    </location>
</feature>
<sequence>LNDFYFTDIHGLTQPIACTYGDAFVIFASGTWSSQFSISYYAATFTQTLPLLMHLFIYRYFVLKRS</sequence>